<dbReference type="AlphaFoldDB" id="A0A6N3FVV8"/>
<evidence type="ECO:0008006" key="2">
    <source>
        <dbReference type="Google" id="ProtNLM"/>
    </source>
</evidence>
<dbReference type="InterPro" id="IPR013785">
    <property type="entry name" value="Aldolase_TIM"/>
</dbReference>
<dbReference type="SUPFAM" id="SSF51569">
    <property type="entry name" value="Aldolase"/>
    <property type="match status" value="1"/>
</dbReference>
<sequence>MTSLNHSLHVAVPTAFDHAERLDTKRTIAHILQLQKQGIKSVLVCGSTGE</sequence>
<dbReference type="Gene3D" id="3.20.20.70">
    <property type="entry name" value="Aldolase class I"/>
    <property type="match status" value="1"/>
</dbReference>
<name>A0A6N3FVV8_ENTCA</name>
<accession>A0A6N3FVV8</accession>
<reference evidence="1" key="1">
    <citation type="submission" date="2019-11" db="EMBL/GenBank/DDBJ databases">
        <authorList>
            <person name="Feng L."/>
        </authorList>
    </citation>
    <scope>NUCLEOTIDE SEQUENCE</scope>
    <source>
        <strain evidence="1">ECasseliflavusLFYP2</strain>
    </source>
</reference>
<evidence type="ECO:0000313" key="1">
    <source>
        <dbReference type="EMBL" id="VYU56468.1"/>
    </source>
</evidence>
<dbReference type="EMBL" id="CACRTX010000016">
    <property type="protein sequence ID" value="VYU56468.1"/>
    <property type="molecule type" value="Genomic_DNA"/>
</dbReference>
<organism evidence="1">
    <name type="scientific">Enterococcus casseliflavus</name>
    <name type="common">Enterococcus flavescens</name>
    <dbReference type="NCBI Taxonomy" id="37734"/>
    <lineage>
        <taxon>Bacteria</taxon>
        <taxon>Bacillati</taxon>
        <taxon>Bacillota</taxon>
        <taxon>Bacilli</taxon>
        <taxon>Lactobacillales</taxon>
        <taxon>Enterococcaceae</taxon>
        <taxon>Enterococcus</taxon>
    </lineage>
</organism>
<proteinExistence type="predicted"/>
<gene>
    <name evidence="1" type="ORF">ECLFYP2_00595</name>
</gene>
<protein>
    <recommendedName>
        <fullName evidence="2">Dihydrodipicolinate synthase family protein</fullName>
    </recommendedName>
</protein>